<proteinExistence type="predicted"/>
<feature type="region of interest" description="Disordered" evidence="1">
    <location>
        <begin position="1"/>
        <end position="29"/>
    </location>
</feature>
<evidence type="ECO:0000313" key="2">
    <source>
        <dbReference type="EMBL" id="GFD34586.1"/>
    </source>
</evidence>
<feature type="compositionally biased region" description="Low complexity" evidence="1">
    <location>
        <begin position="10"/>
        <end position="21"/>
    </location>
</feature>
<reference evidence="2" key="1">
    <citation type="journal article" date="2019" name="Sci. Rep.">
        <title>Draft genome of Tanacetum cinerariifolium, the natural source of mosquito coil.</title>
        <authorList>
            <person name="Yamashiro T."/>
            <person name="Shiraishi A."/>
            <person name="Satake H."/>
            <person name="Nakayama K."/>
        </authorList>
    </citation>
    <scope>NUCLEOTIDE SEQUENCE</scope>
</reference>
<evidence type="ECO:0000256" key="1">
    <source>
        <dbReference type="SAM" id="MobiDB-lite"/>
    </source>
</evidence>
<accession>A0A699VMI5</accession>
<dbReference type="EMBL" id="BKCJ011448429">
    <property type="protein sequence ID" value="GFD34586.1"/>
    <property type="molecule type" value="Genomic_DNA"/>
</dbReference>
<name>A0A699VMI5_TANCI</name>
<dbReference type="AlphaFoldDB" id="A0A699VMI5"/>
<organism evidence="2">
    <name type="scientific">Tanacetum cinerariifolium</name>
    <name type="common">Dalmatian daisy</name>
    <name type="synonym">Chrysanthemum cinerariifolium</name>
    <dbReference type="NCBI Taxonomy" id="118510"/>
    <lineage>
        <taxon>Eukaryota</taxon>
        <taxon>Viridiplantae</taxon>
        <taxon>Streptophyta</taxon>
        <taxon>Embryophyta</taxon>
        <taxon>Tracheophyta</taxon>
        <taxon>Spermatophyta</taxon>
        <taxon>Magnoliopsida</taxon>
        <taxon>eudicotyledons</taxon>
        <taxon>Gunneridae</taxon>
        <taxon>Pentapetalae</taxon>
        <taxon>asterids</taxon>
        <taxon>campanulids</taxon>
        <taxon>Asterales</taxon>
        <taxon>Asteraceae</taxon>
        <taxon>Asteroideae</taxon>
        <taxon>Anthemideae</taxon>
        <taxon>Anthemidinae</taxon>
        <taxon>Tanacetum</taxon>
    </lineage>
</organism>
<comment type="caution">
    <text evidence="2">The sequence shown here is derived from an EMBL/GenBank/DDBJ whole genome shotgun (WGS) entry which is preliminary data.</text>
</comment>
<gene>
    <name evidence="2" type="ORF">Tci_906555</name>
</gene>
<protein>
    <submittedName>
        <fullName evidence="2">Uncharacterized protein</fullName>
    </submittedName>
</protein>
<feature type="non-terminal residue" evidence="2">
    <location>
        <position position="1"/>
    </location>
</feature>
<sequence>NQDSPSKGLATPSPAKTAATTEHQAWSTPDVTLKPLVSLTPEDLDMDKAMGLDE</sequence>